<sequence>MIYKKTLVLINNAIVVSSQQELKAWWYKYVVISKLAPIL</sequence>
<keyword evidence="2" id="KW-1185">Reference proteome</keyword>
<dbReference type="EMBL" id="PYGF01000007">
    <property type="protein sequence ID" value="PSL03411.1"/>
    <property type="molecule type" value="Genomic_DNA"/>
</dbReference>
<proteinExistence type="predicted"/>
<evidence type="ECO:0000313" key="2">
    <source>
        <dbReference type="Proteomes" id="UP000240708"/>
    </source>
</evidence>
<gene>
    <name evidence="1" type="ORF">CLV48_107129</name>
</gene>
<name>A0A2P8E1Q8_9BACT</name>
<dbReference type="Proteomes" id="UP000240708">
    <property type="component" value="Unassembled WGS sequence"/>
</dbReference>
<protein>
    <submittedName>
        <fullName evidence="1">Uncharacterized protein</fullName>
    </submittedName>
</protein>
<dbReference type="AlphaFoldDB" id="A0A2P8E1Q8"/>
<comment type="caution">
    <text evidence="1">The sequence shown here is derived from an EMBL/GenBank/DDBJ whole genome shotgun (WGS) entry which is preliminary data.</text>
</comment>
<accession>A0A2P8E1Q8</accession>
<reference evidence="1 2" key="1">
    <citation type="submission" date="2018-03" db="EMBL/GenBank/DDBJ databases">
        <title>Genomic Encyclopedia of Archaeal and Bacterial Type Strains, Phase II (KMG-II): from individual species to whole genera.</title>
        <authorList>
            <person name="Goeker M."/>
        </authorList>
    </citation>
    <scope>NUCLEOTIDE SEQUENCE [LARGE SCALE GENOMIC DNA]</scope>
    <source>
        <strain evidence="1 2">DSM 28057</strain>
    </source>
</reference>
<organism evidence="1 2">
    <name type="scientific">Cecembia rubra</name>
    <dbReference type="NCBI Taxonomy" id="1485585"/>
    <lineage>
        <taxon>Bacteria</taxon>
        <taxon>Pseudomonadati</taxon>
        <taxon>Bacteroidota</taxon>
        <taxon>Cytophagia</taxon>
        <taxon>Cytophagales</taxon>
        <taxon>Cyclobacteriaceae</taxon>
        <taxon>Cecembia</taxon>
    </lineage>
</organism>
<evidence type="ECO:0000313" key="1">
    <source>
        <dbReference type="EMBL" id="PSL03411.1"/>
    </source>
</evidence>